<comment type="caution">
    <text evidence="2">The sequence shown here is derived from an EMBL/GenBank/DDBJ whole genome shotgun (WGS) entry which is preliminary data.</text>
</comment>
<accession>A0A3P1T7B9</accession>
<evidence type="ECO:0000259" key="1">
    <source>
        <dbReference type="Pfam" id="PF13338"/>
    </source>
</evidence>
<evidence type="ECO:0000313" key="3">
    <source>
        <dbReference type="Proteomes" id="UP000280819"/>
    </source>
</evidence>
<protein>
    <recommendedName>
        <fullName evidence="1">AbiEi antitoxin N-terminal domain-containing protein</fullName>
    </recommendedName>
</protein>
<dbReference type="Proteomes" id="UP000280819">
    <property type="component" value="Unassembled WGS sequence"/>
</dbReference>
<reference evidence="2 3" key="1">
    <citation type="submission" date="2018-11" db="EMBL/GenBank/DDBJ databases">
        <title>Genomes From Bacteria Associated with the Canine Oral Cavity: a Test Case for Automated Genome-Based Taxonomic Assignment.</title>
        <authorList>
            <person name="Coil D.A."/>
            <person name="Jospin G."/>
            <person name="Darling A.E."/>
            <person name="Wallis C."/>
            <person name="Davis I.J."/>
            <person name="Harris S."/>
            <person name="Eisen J.A."/>
            <person name="Holcombe L.J."/>
            <person name="O'Flynn C."/>
        </authorList>
    </citation>
    <scope>NUCLEOTIDE SEQUENCE [LARGE SCALE GENOMIC DNA]</scope>
    <source>
        <strain evidence="2 3">OH887_COT-365</strain>
    </source>
</reference>
<dbReference type="OrthoDB" id="9789781at2"/>
<dbReference type="EMBL" id="RQZG01000012">
    <property type="protein sequence ID" value="RRD04313.1"/>
    <property type="molecule type" value="Genomic_DNA"/>
</dbReference>
<dbReference type="Pfam" id="PF13338">
    <property type="entry name" value="AbiEi_4"/>
    <property type="match status" value="1"/>
</dbReference>
<name>A0A3P1T7B9_9ACTN</name>
<proteinExistence type="predicted"/>
<dbReference type="AlphaFoldDB" id="A0A3P1T7B9"/>
<evidence type="ECO:0000313" key="2">
    <source>
        <dbReference type="EMBL" id="RRD04313.1"/>
    </source>
</evidence>
<sequence>MSVVTPASAAKNGLSRSGLYRAARAGRYDRIARGVYLSSAAVADWDLVEAAARRPDATICLISALVQHDLSDAIPESLDVAIPRGARPPATKAAIAWHHFDVASFELGRVDMVIPGVDLSIGIYSPERCIVDAFRLRGQFGYETARDALKEWLRRGGKPADLMDIAQQLPRARTPVLRALELLA</sequence>
<dbReference type="InterPro" id="IPR025159">
    <property type="entry name" value="AbiEi_N"/>
</dbReference>
<gene>
    <name evidence="2" type="ORF">EII34_10800</name>
</gene>
<organism evidence="2 3">
    <name type="scientific">Arachnia propionica</name>
    <dbReference type="NCBI Taxonomy" id="1750"/>
    <lineage>
        <taxon>Bacteria</taxon>
        <taxon>Bacillati</taxon>
        <taxon>Actinomycetota</taxon>
        <taxon>Actinomycetes</taxon>
        <taxon>Propionibacteriales</taxon>
        <taxon>Propionibacteriaceae</taxon>
        <taxon>Arachnia</taxon>
    </lineage>
</organism>
<dbReference type="RefSeq" id="WP_124845168.1">
    <property type="nucleotide sequence ID" value="NZ_RQZG01000012.1"/>
</dbReference>
<feature type="domain" description="AbiEi antitoxin N-terminal" evidence="1">
    <location>
        <begin position="3"/>
        <end position="37"/>
    </location>
</feature>